<dbReference type="EMBL" id="NIZW01000043">
    <property type="protein sequence ID" value="PHQ31640.1"/>
    <property type="molecule type" value="Genomic_DNA"/>
</dbReference>
<keyword evidence="3" id="KW-1185">Reference proteome</keyword>
<evidence type="ECO:0000313" key="2">
    <source>
        <dbReference type="EMBL" id="PHQ31640.1"/>
    </source>
</evidence>
<accession>A0A2G1VYE0</accession>
<feature type="region of interest" description="Disordered" evidence="1">
    <location>
        <begin position="1"/>
        <end position="40"/>
    </location>
</feature>
<dbReference type="OrthoDB" id="276426at2"/>
<dbReference type="GeneID" id="90612045"/>
<feature type="compositionally biased region" description="Gly residues" evidence="1">
    <location>
        <begin position="105"/>
        <end position="114"/>
    </location>
</feature>
<proteinExistence type="predicted"/>
<evidence type="ECO:0000256" key="1">
    <source>
        <dbReference type="SAM" id="MobiDB-lite"/>
    </source>
</evidence>
<evidence type="ECO:0000313" key="3">
    <source>
        <dbReference type="Proteomes" id="UP000225740"/>
    </source>
</evidence>
<comment type="caution">
    <text evidence="2">The sequence shown here is derived from an EMBL/GenBank/DDBJ whole genome shotgun (WGS) entry which is preliminary data.</text>
</comment>
<feature type="compositionally biased region" description="Polar residues" evidence="1">
    <location>
        <begin position="1"/>
        <end position="10"/>
    </location>
</feature>
<reference evidence="2 3" key="1">
    <citation type="submission" date="2017-06" db="EMBL/GenBank/DDBJ databases">
        <title>Description of Rhodopirellula bahusiensis sp. nov.</title>
        <authorList>
            <person name="Kizina J."/>
            <person name="Harder J."/>
        </authorList>
    </citation>
    <scope>NUCLEOTIDE SEQUENCE [LARGE SCALE GENOMIC DNA]</scope>
    <source>
        <strain evidence="2 3">SWK21</strain>
    </source>
</reference>
<sequence length="212" mass="21572">MNLSGLTSADSTQSSSTQTRRQGPPPPSEEQLSDALQSVGVDDTTATKVLAQIDDAISELQSESSVGNNPQAYRSAVEEVLDANGIDSSEVEQAIRANGPSGATGAAGAGGPSGAGRPPGPPPPPKDESATSSIESALLSAGVEESSTDELVSQIIESLEELAAESEGNASPEQIRSALTSVLEENGVNTDAFEQSLVGDLDEGGFVIDQYV</sequence>
<dbReference type="RefSeq" id="WP_099264223.1">
    <property type="nucleotide sequence ID" value="NZ_NIZW01000043.1"/>
</dbReference>
<name>A0A2G1VYE0_9BACT</name>
<protein>
    <submittedName>
        <fullName evidence="2">Uncharacterized protein</fullName>
    </submittedName>
</protein>
<dbReference type="Proteomes" id="UP000225740">
    <property type="component" value="Unassembled WGS sequence"/>
</dbReference>
<feature type="compositionally biased region" description="Low complexity" evidence="1">
    <location>
        <begin position="11"/>
        <end position="22"/>
    </location>
</feature>
<gene>
    <name evidence="2" type="ORF">CEE69_29890</name>
</gene>
<feature type="region of interest" description="Disordered" evidence="1">
    <location>
        <begin position="84"/>
        <end position="151"/>
    </location>
</feature>
<organism evidence="2 3">
    <name type="scientific">Rhodopirellula bahusiensis</name>
    <dbReference type="NCBI Taxonomy" id="2014065"/>
    <lineage>
        <taxon>Bacteria</taxon>
        <taxon>Pseudomonadati</taxon>
        <taxon>Planctomycetota</taxon>
        <taxon>Planctomycetia</taxon>
        <taxon>Pirellulales</taxon>
        <taxon>Pirellulaceae</taxon>
        <taxon>Rhodopirellula</taxon>
    </lineage>
</organism>
<dbReference type="AlphaFoldDB" id="A0A2G1VYE0"/>